<evidence type="ECO:0000313" key="3">
    <source>
        <dbReference type="Proteomes" id="UP001642484"/>
    </source>
</evidence>
<feature type="non-terminal residue" evidence="2">
    <location>
        <position position="284"/>
    </location>
</feature>
<proteinExistence type="predicted"/>
<sequence length="284" mass="30663">MEWPSHEPGLWRPRLGRPMSAPSLGRAAREEPPGRAAAEERSTRSTRSTGAMLRKGPFAELVEAKTLHPRALVMMSDGTDGAHPLDATQKAPPAPAGRAVGRGAGGGAGLGERARTFPRGILVTSKSATTLSPSSIYSNRWKACGCYAHLASPELRDAEKRVADIRQMMKDKNDRQFSGNLYHAYRKMAHYSDAVDPHSKCVNPRHLARYLGELGVTATEQEACRLLNRTVSAANLRRPFSIATFYTVATGGIPSDSSGRASRTSGSSGFTGFPRKAGEECREE</sequence>
<evidence type="ECO:0000313" key="2">
    <source>
        <dbReference type="EMBL" id="CAK9028888.1"/>
    </source>
</evidence>
<feature type="compositionally biased region" description="Low complexity" evidence="1">
    <location>
        <begin position="255"/>
        <end position="273"/>
    </location>
</feature>
<dbReference type="EMBL" id="CAXAMN010009491">
    <property type="protein sequence ID" value="CAK9028888.1"/>
    <property type="molecule type" value="Genomic_DNA"/>
</dbReference>
<comment type="caution">
    <text evidence="2">The sequence shown here is derived from an EMBL/GenBank/DDBJ whole genome shotgun (WGS) entry which is preliminary data.</text>
</comment>
<reference evidence="2 3" key="1">
    <citation type="submission" date="2024-02" db="EMBL/GenBank/DDBJ databases">
        <authorList>
            <person name="Chen Y."/>
            <person name="Shah S."/>
            <person name="Dougan E. K."/>
            <person name="Thang M."/>
            <person name="Chan C."/>
        </authorList>
    </citation>
    <scope>NUCLEOTIDE SEQUENCE [LARGE SCALE GENOMIC DNA]</scope>
</reference>
<organism evidence="2 3">
    <name type="scientific">Durusdinium trenchii</name>
    <dbReference type="NCBI Taxonomy" id="1381693"/>
    <lineage>
        <taxon>Eukaryota</taxon>
        <taxon>Sar</taxon>
        <taxon>Alveolata</taxon>
        <taxon>Dinophyceae</taxon>
        <taxon>Suessiales</taxon>
        <taxon>Symbiodiniaceae</taxon>
        <taxon>Durusdinium</taxon>
    </lineage>
</organism>
<keyword evidence="3" id="KW-1185">Reference proteome</keyword>
<gene>
    <name evidence="2" type="ORF">CCMP2556_LOCUS17274</name>
</gene>
<accession>A0ABP0KPS1</accession>
<feature type="compositionally biased region" description="Basic and acidic residues" evidence="1">
    <location>
        <begin position="27"/>
        <end position="43"/>
    </location>
</feature>
<evidence type="ECO:0000256" key="1">
    <source>
        <dbReference type="SAM" id="MobiDB-lite"/>
    </source>
</evidence>
<feature type="region of interest" description="Disordered" evidence="1">
    <location>
        <begin position="1"/>
        <end position="52"/>
    </location>
</feature>
<feature type="region of interest" description="Disordered" evidence="1">
    <location>
        <begin position="254"/>
        <end position="284"/>
    </location>
</feature>
<dbReference type="Proteomes" id="UP001642484">
    <property type="component" value="Unassembled WGS sequence"/>
</dbReference>
<name>A0ABP0KPS1_9DINO</name>
<protein>
    <submittedName>
        <fullName evidence="2">Uncharacterized protein</fullName>
    </submittedName>
</protein>